<dbReference type="PROSITE" id="PS50056">
    <property type="entry name" value="TYR_PHOSPHATASE_2"/>
    <property type="match status" value="1"/>
</dbReference>
<feature type="compositionally biased region" description="Basic and acidic residues" evidence="8">
    <location>
        <begin position="10"/>
        <end position="23"/>
    </location>
</feature>
<dbReference type="InterPro" id="IPR001763">
    <property type="entry name" value="Rhodanese-like_dom"/>
</dbReference>
<feature type="domain" description="Tyrosine specific protein phosphatases" evidence="10">
    <location>
        <begin position="610"/>
        <end position="662"/>
    </location>
</feature>
<dbReference type="InParanoid" id="T0QCU0"/>
<evidence type="ECO:0008006" key="15">
    <source>
        <dbReference type="Google" id="ProtNLM"/>
    </source>
</evidence>
<feature type="domain" description="FYVE-type" evidence="11">
    <location>
        <begin position="716"/>
        <end position="775"/>
    </location>
</feature>
<dbReference type="InterPro" id="IPR017455">
    <property type="entry name" value="Znf_FYVE-rel"/>
</dbReference>
<dbReference type="SMART" id="SM00064">
    <property type="entry name" value="FYVE"/>
    <property type="match status" value="1"/>
</dbReference>
<dbReference type="RefSeq" id="XP_008611036.1">
    <property type="nucleotide sequence ID" value="XM_008612814.1"/>
</dbReference>
<dbReference type="Proteomes" id="UP000030762">
    <property type="component" value="Unassembled WGS sequence"/>
</dbReference>
<dbReference type="CDD" id="cd14498">
    <property type="entry name" value="DSP"/>
    <property type="match status" value="2"/>
</dbReference>
<dbReference type="SUPFAM" id="SSF52821">
    <property type="entry name" value="Rhodanese/Cell cycle control phosphatase"/>
    <property type="match status" value="1"/>
</dbReference>
<evidence type="ECO:0000256" key="4">
    <source>
        <dbReference type="ARBA" id="ARBA00022801"/>
    </source>
</evidence>
<reference evidence="13 14" key="1">
    <citation type="submission" date="2012-04" db="EMBL/GenBank/DDBJ databases">
        <title>The Genome Sequence of Saprolegnia declina VS20.</title>
        <authorList>
            <consortium name="The Broad Institute Genome Sequencing Platform"/>
            <person name="Russ C."/>
            <person name="Nusbaum C."/>
            <person name="Tyler B."/>
            <person name="van West P."/>
            <person name="Dieguez-Uribeondo J."/>
            <person name="de Bruijn I."/>
            <person name="Tripathy S."/>
            <person name="Jiang R."/>
            <person name="Young S.K."/>
            <person name="Zeng Q."/>
            <person name="Gargeya S."/>
            <person name="Fitzgerald M."/>
            <person name="Haas B."/>
            <person name="Abouelleil A."/>
            <person name="Alvarado L."/>
            <person name="Arachchi H.M."/>
            <person name="Berlin A."/>
            <person name="Chapman S.B."/>
            <person name="Goldberg J."/>
            <person name="Griggs A."/>
            <person name="Gujja S."/>
            <person name="Hansen M."/>
            <person name="Howarth C."/>
            <person name="Imamovic A."/>
            <person name="Larimer J."/>
            <person name="McCowen C."/>
            <person name="Montmayeur A."/>
            <person name="Murphy C."/>
            <person name="Neiman D."/>
            <person name="Pearson M."/>
            <person name="Priest M."/>
            <person name="Roberts A."/>
            <person name="Saif S."/>
            <person name="Shea T."/>
            <person name="Sisk P."/>
            <person name="Sykes S."/>
            <person name="Wortman J."/>
            <person name="Nusbaum C."/>
            <person name="Birren B."/>
        </authorList>
    </citation>
    <scope>NUCLEOTIDE SEQUENCE [LARGE SCALE GENOMIC DNA]</scope>
    <source>
        <strain evidence="13 14">VS20</strain>
    </source>
</reference>
<proteinExistence type="inferred from homology"/>
<dbReference type="PROSITE" id="PS00383">
    <property type="entry name" value="TYR_PHOSPHATASE_1"/>
    <property type="match status" value="1"/>
</dbReference>
<dbReference type="InterPro" id="IPR036873">
    <property type="entry name" value="Rhodanese-like_dom_sf"/>
</dbReference>
<feature type="region of interest" description="Disordered" evidence="8">
    <location>
        <begin position="883"/>
        <end position="915"/>
    </location>
</feature>
<keyword evidence="6" id="KW-0904">Protein phosphatase</keyword>
<dbReference type="InterPro" id="IPR013083">
    <property type="entry name" value="Znf_RING/FYVE/PHD"/>
</dbReference>
<evidence type="ECO:0000259" key="10">
    <source>
        <dbReference type="PROSITE" id="PS50056"/>
    </source>
</evidence>
<evidence type="ECO:0000313" key="13">
    <source>
        <dbReference type="EMBL" id="EQC35719.1"/>
    </source>
</evidence>
<dbReference type="OMA" id="GTHNINY"/>
<comment type="similarity">
    <text evidence="1">Belongs to the protein-tyrosine phosphatase family. Non-receptor class dual specificity subfamily.</text>
</comment>
<dbReference type="PROSITE" id="PS50206">
    <property type="entry name" value="RHODANESE_3"/>
    <property type="match status" value="1"/>
</dbReference>
<dbReference type="CDD" id="cd00065">
    <property type="entry name" value="FYVE_like_SF"/>
    <property type="match status" value="1"/>
</dbReference>
<evidence type="ECO:0000259" key="12">
    <source>
        <dbReference type="PROSITE" id="PS50206"/>
    </source>
</evidence>
<accession>T0QCU0</accession>
<dbReference type="GO" id="GO:0004721">
    <property type="term" value="F:phosphoprotein phosphatase activity"/>
    <property type="evidence" value="ECO:0007669"/>
    <property type="project" value="UniProtKB-KW"/>
</dbReference>
<evidence type="ECO:0000256" key="2">
    <source>
        <dbReference type="ARBA" id="ARBA00022723"/>
    </source>
</evidence>
<dbReference type="Gene3D" id="3.90.190.10">
    <property type="entry name" value="Protein tyrosine phosphatase superfamily"/>
    <property type="match status" value="2"/>
</dbReference>
<dbReference type="InterPro" id="IPR000387">
    <property type="entry name" value="Tyr_Pase_dom"/>
</dbReference>
<sequence>MEAVKPAHGPPDDAAGRCAEDKQSGFADDASSNGQADKVETIGPVELFNRLQHSSHSVVFLVLTNADVTSGVFSTVGFTETNDNYCNFYLPPSVSERLVDPSTTLSHLLLLGGDDVAMTSLPSKMQLLIHVVAELRASAGLAPLITQFVDPSFASSFRLDAPPSVNLIATSSGWIFLGNSADAVRSSVVRDLNIEAIVNCSSSTQDKPFAHVEYFDLSVSREDPEAGTFSAFDDATAFIEAAFATKSRLLVHSTYGRSRCCMLVVYFIMKTERASLYDAYHRVLCGRPGMMPRDAILGILLAKETALYGKRSIAADDKAALRQLTRGDGLPPRDKAAHAIALANLNAAELQALAAKQTAAKASSFATNAFVLASTTDARPETRRRVVPETSVTCRWLFNRLQSGTGMLLLDARSRGSFEEDSIPTAISAPPPSGRVSLSQLERALLPEQAHLFSAKKRKLREVVIYGETVRPSTPHWGRQLGALLVEEGLVSSVRYLDDGFTTFQYRYPFYTTQFLFAGQNADEGLFLARTQSGTHNINYPNELLDGFLFLGNMWHAQSSSVVRNLGITHIVNASLDTGNVFEAAGVAYHEVKIKDDIYANIAAHFEPTFAFLEGAKQTQHSRVLIHCTQGISRSATLAIYYLMRAQRWSLVTAVNYCIANRGVCFPNQGFLQALMVEERNLYHANTVSTHELDALLEGGLLDKPVPKPMLTPDHSMADEGCHMCSKTFSFFEWRHRCGLCRRVVCAKCSSSRLLLPESSGDVGRVCDHCLVHLWAIHLPLPFRLNVRMMFVDRYGPRARKSLSLKSPCLQHQVLNITYVPGTETHVLLNILRKRFQVRAYELLDVTGDGVDVGADWSLHAAAYLDLPDNAVLFASIGESGSIRQPRRRQPSCAELAATSTRRSRSFSEAPSYRTNARLQHHSMTSTQQLSLSDQSLPTPNVALDETRFQALWSAAFPTHPDVPVEALVELDPELLSQVLLALSAPNADVVPLSSSAQAFLRRYGAT</sequence>
<dbReference type="InterPro" id="IPR000340">
    <property type="entry name" value="Dual-sp_phosphatase_cat-dom"/>
</dbReference>
<name>T0QCU0_SAPDV</name>
<feature type="domain" description="Rhodanese" evidence="12">
    <location>
        <begin position="403"/>
        <end position="506"/>
    </location>
</feature>
<organism evidence="13 14">
    <name type="scientific">Saprolegnia diclina (strain VS20)</name>
    <dbReference type="NCBI Taxonomy" id="1156394"/>
    <lineage>
        <taxon>Eukaryota</taxon>
        <taxon>Sar</taxon>
        <taxon>Stramenopiles</taxon>
        <taxon>Oomycota</taxon>
        <taxon>Saprolegniomycetes</taxon>
        <taxon>Saprolegniales</taxon>
        <taxon>Saprolegniaceae</taxon>
        <taxon>Saprolegnia</taxon>
    </lineage>
</organism>
<dbReference type="InterPro" id="IPR029021">
    <property type="entry name" value="Prot-tyrosine_phosphatase-like"/>
</dbReference>
<keyword evidence="2" id="KW-0479">Metal-binding</keyword>
<dbReference type="eggNOG" id="KOG1716">
    <property type="taxonomic scope" value="Eukaryota"/>
</dbReference>
<dbReference type="InterPro" id="IPR000306">
    <property type="entry name" value="Znf_FYVE"/>
</dbReference>
<evidence type="ECO:0000313" key="14">
    <source>
        <dbReference type="Proteomes" id="UP000030762"/>
    </source>
</evidence>
<evidence type="ECO:0000256" key="1">
    <source>
        <dbReference type="ARBA" id="ARBA00008601"/>
    </source>
</evidence>
<keyword evidence="14" id="KW-1185">Reference proteome</keyword>
<evidence type="ECO:0000259" key="9">
    <source>
        <dbReference type="PROSITE" id="PS50054"/>
    </source>
</evidence>
<dbReference type="PROSITE" id="PS50054">
    <property type="entry name" value="TYR_PHOSPHATASE_DUAL"/>
    <property type="match status" value="1"/>
</dbReference>
<dbReference type="Pfam" id="PF00581">
    <property type="entry name" value="Rhodanese"/>
    <property type="match status" value="1"/>
</dbReference>
<dbReference type="InterPro" id="IPR011011">
    <property type="entry name" value="Znf_FYVE_PHD"/>
</dbReference>
<dbReference type="SUPFAM" id="SSF57903">
    <property type="entry name" value="FYVE/PHD zinc finger"/>
    <property type="match status" value="1"/>
</dbReference>
<feature type="region of interest" description="Disordered" evidence="8">
    <location>
        <begin position="1"/>
        <end position="36"/>
    </location>
</feature>
<evidence type="ECO:0000256" key="5">
    <source>
        <dbReference type="ARBA" id="ARBA00022833"/>
    </source>
</evidence>
<evidence type="ECO:0000256" key="7">
    <source>
        <dbReference type="PROSITE-ProRule" id="PRU00091"/>
    </source>
</evidence>
<dbReference type="InterPro" id="IPR020422">
    <property type="entry name" value="TYR_PHOSPHATASE_DUAL_dom"/>
</dbReference>
<dbReference type="AlphaFoldDB" id="T0QCU0"/>
<dbReference type="GO" id="GO:0005737">
    <property type="term" value="C:cytoplasm"/>
    <property type="evidence" value="ECO:0007669"/>
    <property type="project" value="TreeGrafter"/>
</dbReference>
<evidence type="ECO:0000256" key="3">
    <source>
        <dbReference type="ARBA" id="ARBA00022771"/>
    </source>
</evidence>
<feature type="domain" description="Tyrosine-protein phosphatase" evidence="9">
    <location>
        <begin position="540"/>
        <end position="684"/>
    </location>
</feature>
<dbReference type="Gene3D" id="3.40.250.10">
    <property type="entry name" value="Rhodanese-like domain"/>
    <property type="match status" value="1"/>
</dbReference>
<gene>
    <name evidence="13" type="ORF">SDRG_06997</name>
</gene>
<dbReference type="SUPFAM" id="SSF52799">
    <property type="entry name" value="(Phosphotyrosine protein) phosphatases II"/>
    <property type="match status" value="2"/>
</dbReference>
<evidence type="ECO:0000259" key="11">
    <source>
        <dbReference type="PROSITE" id="PS50178"/>
    </source>
</evidence>
<keyword evidence="5" id="KW-0862">Zinc</keyword>
<dbReference type="OrthoDB" id="10252009at2759"/>
<dbReference type="SMART" id="SM00450">
    <property type="entry name" value="RHOD"/>
    <property type="match status" value="1"/>
</dbReference>
<dbReference type="GO" id="GO:0043409">
    <property type="term" value="P:negative regulation of MAPK cascade"/>
    <property type="evidence" value="ECO:0007669"/>
    <property type="project" value="TreeGrafter"/>
</dbReference>
<keyword evidence="4" id="KW-0378">Hydrolase</keyword>
<dbReference type="STRING" id="1156394.T0QCU0"/>
<dbReference type="Pfam" id="PF00782">
    <property type="entry name" value="DSPc"/>
    <property type="match status" value="2"/>
</dbReference>
<dbReference type="GeneID" id="19947724"/>
<evidence type="ECO:0000256" key="6">
    <source>
        <dbReference type="ARBA" id="ARBA00022912"/>
    </source>
</evidence>
<dbReference type="SMART" id="SM00195">
    <property type="entry name" value="DSPc"/>
    <property type="match status" value="2"/>
</dbReference>
<dbReference type="PROSITE" id="PS50178">
    <property type="entry name" value="ZF_FYVE"/>
    <property type="match status" value="1"/>
</dbReference>
<dbReference type="InterPro" id="IPR016130">
    <property type="entry name" value="Tyr_Pase_AS"/>
</dbReference>
<dbReference type="Gene3D" id="3.30.40.10">
    <property type="entry name" value="Zinc/RING finger domain, C3HC4 (zinc finger)"/>
    <property type="match status" value="1"/>
</dbReference>
<dbReference type="PANTHER" id="PTHR10159">
    <property type="entry name" value="DUAL SPECIFICITY PROTEIN PHOSPHATASE"/>
    <property type="match status" value="1"/>
</dbReference>
<evidence type="ECO:0000256" key="8">
    <source>
        <dbReference type="SAM" id="MobiDB-lite"/>
    </source>
</evidence>
<keyword evidence="3 7" id="KW-0863">Zinc-finger</keyword>
<protein>
    <recommendedName>
        <fullName evidence="15">Protein-tyrosine-phosphatase</fullName>
    </recommendedName>
</protein>
<dbReference type="Pfam" id="PF01363">
    <property type="entry name" value="FYVE"/>
    <property type="match status" value="1"/>
</dbReference>
<dbReference type="PANTHER" id="PTHR10159:SF519">
    <property type="entry name" value="DUAL SPECIFICITY PROTEIN PHOSPHATASE MPK3"/>
    <property type="match status" value="1"/>
</dbReference>
<dbReference type="FunFam" id="3.90.190.10:FF:000109">
    <property type="entry name" value="Dual specificity phosphatase"/>
    <property type="match status" value="1"/>
</dbReference>
<dbReference type="GO" id="GO:0008270">
    <property type="term" value="F:zinc ion binding"/>
    <property type="evidence" value="ECO:0007669"/>
    <property type="project" value="UniProtKB-KW"/>
</dbReference>
<dbReference type="EMBL" id="JH767150">
    <property type="protein sequence ID" value="EQC35719.1"/>
    <property type="molecule type" value="Genomic_DNA"/>
</dbReference>
<dbReference type="VEuPathDB" id="FungiDB:SDRG_06997"/>